<dbReference type="Proteomes" id="UP001179952">
    <property type="component" value="Unassembled WGS sequence"/>
</dbReference>
<dbReference type="Gene3D" id="3.90.190.10">
    <property type="entry name" value="Protein tyrosine phosphatase superfamily"/>
    <property type="match status" value="1"/>
</dbReference>
<gene>
    <name evidence="10" type="ORF">QJS04_geneDACA002163</name>
</gene>
<protein>
    <recommendedName>
        <fullName evidence="7">Dual specificity protein phosphatase 4</fullName>
    </recommendedName>
</protein>
<accession>A0AAV9AAR8</accession>
<dbReference type="Pfam" id="PF00782">
    <property type="entry name" value="DSPc"/>
    <property type="match status" value="1"/>
</dbReference>
<dbReference type="InterPro" id="IPR029021">
    <property type="entry name" value="Prot-tyrosine_phosphatase-like"/>
</dbReference>
<dbReference type="GO" id="GO:0005983">
    <property type="term" value="P:starch catabolic process"/>
    <property type="evidence" value="ECO:0007669"/>
    <property type="project" value="TreeGrafter"/>
</dbReference>
<dbReference type="PANTHER" id="PTHR46642:SF3">
    <property type="entry name" value="PHOSPHOGLUCAN PHOSPHATASE DSP4, CHLOROPLASTIC"/>
    <property type="match status" value="1"/>
</dbReference>
<dbReference type="GO" id="GO:0009507">
    <property type="term" value="C:chloroplast"/>
    <property type="evidence" value="ECO:0007669"/>
    <property type="project" value="TreeGrafter"/>
</dbReference>
<sequence length="363" mass="41055">MIRSSSLPLQGLRSHTRTSPFANNGVVRIESCDLRRSVVMNAYAGPTASTHTNKAEVQEEKSEIYSINMTQAVGTVLTYQHELGMNYNFIRPDIIVGSCLQTPADVDKLRSIGVKTILCLQQNSDLEYFSVDIGAIKEYAKQCSDIEHYHVEVRDFDSFDLRMRLPIIVSKLSKAIRRNGGVTYIHCTAGLGRAPSVALVYMFWVQGYKLSEAYNLLQSKRPCFPKMEAIKSATADIVTGLGCLARIPITLMWEGDNCSSVEVSGLDIGWGQRIPLKFDENQGNWTLERKLPEGRYEYKYIVNGEWTCNKNEMVTSPNSDGHVNNYVQVCSDMETQELRKRLTGDYIYLTKAERILIREFLDT</sequence>
<dbReference type="AlphaFoldDB" id="A0AAV9AAR8"/>
<evidence type="ECO:0000256" key="2">
    <source>
        <dbReference type="ARBA" id="ARBA00022640"/>
    </source>
</evidence>
<dbReference type="InterPro" id="IPR020422">
    <property type="entry name" value="TYR_PHOSPHATASE_DUAL_dom"/>
</dbReference>
<dbReference type="InterPro" id="IPR000340">
    <property type="entry name" value="Dual-sp_phosphatase_cat-dom"/>
</dbReference>
<evidence type="ECO:0000256" key="1">
    <source>
        <dbReference type="ARBA" id="ARBA00004474"/>
    </source>
</evidence>
<dbReference type="PROSITE" id="PS50056">
    <property type="entry name" value="TYR_PHOSPHATASE_2"/>
    <property type="match status" value="1"/>
</dbReference>
<dbReference type="InterPro" id="IPR045204">
    <property type="entry name" value="DSP_laforin-like"/>
</dbReference>
<reference evidence="10" key="2">
    <citation type="submission" date="2023-06" db="EMBL/GenBank/DDBJ databases">
        <authorList>
            <person name="Ma L."/>
            <person name="Liu K.-W."/>
            <person name="Li Z."/>
            <person name="Hsiao Y.-Y."/>
            <person name="Qi Y."/>
            <person name="Fu T."/>
            <person name="Tang G."/>
            <person name="Zhang D."/>
            <person name="Sun W.-H."/>
            <person name="Liu D.-K."/>
            <person name="Li Y."/>
            <person name="Chen G.-Z."/>
            <person name="Liu X.-D."/>
            <person name="Liao X.-Y."/>
            <person name="Jiang Y.-T."/>
            <person name="Yu X."/>
            <person name="Hao Y."/>
            <person name="Huang J."/>
            <person name="Zhao X.-W."/>
            <person name="Ke S."/>
            <person name="Chen Y.-Y."/>
            <person name="Wu W.-L."/>
            <person name="Hsu J.-L."/>
            <person name="Lin Y.-F."/>
            <person name="Huang M.-D."/>
            <person name="Li C.-Y."/>
            <person name="Huang L."/>
            <person name="Wang Z.-W."/>
            <person name="Zhao X."/>
            <person name="Zhong W.-Y."/>
            <person name="Peng D.-H."/>
            <person name="Ahmad S."/>
            <person name="Lan S."/>
            <person name="Zhang J.-S."/>
            <person name="Tsai W.-C."/>
            <person name="Van De Peer Y."/>
            <person name="Liu Z.-J."/>
        </authorList>
    </citation>
    <scope>NUCLEOTIDE SEQUENCE</scope>
    <source>
        <strain evidence="10">SCP</strain>
        <tissue evidence="10">Leaves</tissue>
    </source>
</reference>
<dbReference type="GO" id="GO:0004721">
    <property type="term" value="F:phosphoprotein phosphatase activity"/>
    <property type="evidence" value="ECO:0007669"/>
    <property type="project" value="UniProtKB-KW"/>
</dbReference>
<comment type="subcellular location">
    <subcellularLocation>
        <location evidence="1">Plastid</location>
    </subcellularLocation>
</comment>
<feature type="domain" description="Tyrosine specific protein phosphatases" evidence="9">
    <location>
        <begin position="163"/>
        <end position="222"/>
    </location>
</feature>
<dbReference type="GO" id="GO:0019203">
    <property type="term" value="F:carbohydrate phosphatase activity"/>
    <property type="evidence" value="ECO:0007669"/>
    <property type="project" value="InterPro"/>
</dbReference>
<dbReference type="SUPFAM" id="SSF81296">
    <property type="entry name" value="E set domains"/>
    <property type="match status" value="1"/>
</dbReference>
<evidence type="ECO:0000256" key="6">
    <source>
        <dbReference type="ARBA" id="ARBA00023277"/>
    </source>
</evidence>
<organism evidence="10 11">
    <name type="scientific">Acorus gramineus</name>
    <name type="common">Dwarf sweet flag</name>
    <dbReference type="NCBI Taxonomy" id="55184"/>
    <lineage>
        <taxon>Eukaryota</taxon>
        <taxon>Viridiplantae</taxon>
        <taxon>Streptophyta</taxon>
        <taxon>Embryophyta</taxon>
        <taxon>Tracheophyta</taxon>
        <taxon>Spermatophyta</taxon>
        <taxon>Magnoliopsida</taxon>
        <taxon>Liliopsida</taxon>
        <taxon>Acoraceae</taxon>
        <taxon>Acorus</taxon>
    </lineage>
</organism>
<dbReference type="InterPro" id="IPR013783">
    <property type="entry name" value="Ig-like_fold"/>
</dbReference>
<feature type="domain" description="Tyrosine-protein phosphatase" evidence="8">
    <location>
        <begin position="86"/>
        <end position="243"/>
    </location>
</feature>
<evidence type="ECO:0000256" key="7">
    <source>
        <dbReference type="ARBA" id="ARBA00081846"/>
    </source>
</evidence>
<dbReference type="CDD" id="cd14526">
    <property type="entry name" value="DSP_laforin-like"/>
    <property type="match status" value="1"/>
</dbReference>
<dbReference type="FunFam" id="3.90.190.10:FF:000069">
    <property type="entry name" value="Phosphoglucan phosphatase DSP4, chloroplastic"/>
    <property type="match status" value="1"/>
</dbReference>
<keyword evidence="2" id="KW-0934">Plastid</keyword>
<evidence type="ECO:0000256" key="5">
    <source>
        <dbReference type="ARBA" id="ARBA00022946"/>
    </source>
</evidence>
<evidence type="ECO:0000259" key="9">
    <source>
        <dbReference type="PROSITE" id="PS50056"/>
    </source>
</evidence>
<reference evidence="10" key="1">
    <citation type="journal article" date="2023" name="Nat. Commun.">
        <title>Diploid and tetraploid genomes of Acorus and the evolution of monocots.</title>
        <authorList>
            <person name="Ma L."/>
            <person name="Liu K.W."/>
            <person name="Li Z."/>
            <person name="Hsiao Y.Y."/>
            <person name="Qi Y."/>
            <person name="Fu T."/>
            <person name="Tang G.D."/>
            <person name="Zhang D."/>
            <person name="Sun W.H."/>
            <person name="Liu D.K."/>
            <person name="Li Y."/>
            <person name="Chen G.Z."/>
            <person name="Liu X.D."/>
            <person name="Liao X.Y."/>
            <person name="Jiang Y.T."/>
            <person name="Yu X."/>
            <person name="Hao Y."/>
            <person name="Huang J."/>
            <person name="Zhao X.W."/>
            <person name="Ke S."/>
            <person name="Chen Y.Y."/>
            <person name="Wu W.L."/>
            <person name="Hsu J.L."/>
            <person name="Lin Y.F."/>
            <person name="Huang M.D."/>
            <person name="Li C.Y."/>
            <person name="Huang L."/>
            <person name="Wang Z.W."/>
            <person name="Zhao X."/>
            <person name="Zhong W.Y."/>
            <person name="Peng D.H."/>
            <person name="Ahmad S."/>
            <person name="Lan S."/>
            <person name="Zhang J.S."/>
            <person name="Tsai W.C."/>
            <person name="Van de Peer Y."/>
            <person name="Liu Z.J."/>
        </authorList>
    </citation>
    <scope>NUCLEOTIDE SEQUENCE</scope>
    <source>
        <strain evidence="10">SCP</strain>
    </source>
</reference>
<evidence type="ECO:0000313" key="11">
    <source>
        <dbReference type="Proteomes" id="UP001179952"/>
    </source>
</evidence>
<evidence type="ECO:0000256" key="4">
    <source>
        <dbReference type="ARBA" id="ARBA00022912"/>
    </source>
</evidence>
<keyword evidence="5" id="KW-0809">Transit peptide</keyword>
<dbReference type="InterPro" id="IPR000387">
    <property type="entry name" value="Tyr_Pase_dom"/>
</dbReference>
<keyword evidence="3" id="KW-0378">Hydrolase</keyword>
<name>A0AAV9AAR8_ACOGR</name>
<dbReference type="PROSITE" id="PS50054">
    <property type="entry name" value="TYR_PHOSPHATASE_DUAL"/>
    <property type="match status" value="1"/>
</dbReference>
<dbReference type="InterPro" id="IPR032640">
    <property type="entry name" value="AMPK1_CBM"/>
</dbReference>
<keyword evidence="4" id="KW-0904">Protein phosphatase</keyword>
<evidence type="ECO:0000256" key="3">
    <source>
        <dbReference type="ARBA" id="ARBA00022801"/>
    </source>
</evidence>
<dbReference type="Pfam" id="PF16561">
    <property type="entry name" value="AMPK1_CBM"/>
    <property type="match status" value="1"/>
</dbReference>
<dbReference type="SUPFAM" id="SSF52799">
    <property type="entry name" value="(Phosphotyrosine protein) phosphatases II"/>
    <property type="match status" value="1"/>
</dbReference>
<dbReference type="SMART" id="SM00195">
    <property type="entry name" value="DSPc"/>
    <property type="match status" value="1"/>
</dbReference>
<dbReference type="InterPro" id="IPR014756">
    <property type="entry name" value="Ig_E-set"/>
</dbReference>
<evidence type="ECO:0000313" key="10">
    <source>
        <dbReference type="EMBL" id="KAK1261213.1"/>
    </source>
</evidence>
<dbReference type="EMBL" id="JAUJYN010000011">
    <property type="protein sequence ID" value="KAK1261213.1"/>
    <property type="molecule type" value="Genomic_DNA"/>
</dbReference>
<comment type="caution">
    <text evidence="10">The sequence shown here is derived from an EMBL/GenBank/DDBJ whole genome shotgun (WGS) entry which is preliminary data.</text>
</comment>
<evidence type="ECO:0000259" key="8">
    <source>
        <dbReference type="PROSITE" id="PS50054"/>
    </source>
</evidence>
<keyword evidence="6" id="KW-0119">Carbohydrate metabolism</keyword>
<dbReference type="Gene3D" id="2.60.40.10">
    <property type="entry name" value="Immunoglobulins"/>
    <property type="match status" value="1"/>
</dbReference>
<dbReference type="GO" id="GO:2001070">
    <property type="term" value="F:starch binding"/>
    <property type="evidence" value="ECO:0007669"/>
    <property type="project" value="TreeGrafter"/>
</dbReference>
<dbReference type="PANTHER" id="PTHR46642">
    <property type="entry name" value="DUAL SPECIFICITY PHOSPHATASE, SUBGROUP, CATALYTIC DOMAIN"/>
    <property type="match status" value="1"/>
</dbReference>
<dbReference type="CDD" id="cd02859">
    <property type="entry name" value="E_set_AMPKbeta_like_N"/>
    <property type="match status" value="1"/>
</dbReference>
<proteinExistence type="predicted"/>
<dbReference type="InterPro" id="IPR052832">
    <property type="entry name" value="Starch-Glucan_Phosphatase"/>
</dbReference>
<dbReference type="FunFam" id="2.60.40.10:FF:000992">
    <property type="entry name" value="Phosphoglucan phosphatase DSP4, chloroplastic"/>
    <property type="match status" value="1"/>
</dbReference>
<keyword evidence="11" id="KW-1185">Reference proteome</keyword>